<evidence type="ECO:0000313" key="2">
    <source>
        <dbReference type="EMBL" id="MFD1234870.1"/>
    </source>
</evidence>
<feature type="transmembrane region" description="Helical" evidence="1">
    <location>
        <begin position="9"/>
        <end position="28"/>
    </location>
</feature>
<organism evidence="2 3">
    <name type="scientific">Pseudonocardia benzenivorans</name>
    <dbReference type="NCBI Taxonomy" id="228005"/>
    <lineage>
        <taxon>Bacteria</taxon>
        <taxon>Bacillati</taxon>
        <taxon>Actinomycetota</taxon>
        <taxon>Actinomycetes</taxon>
        <taxon>Pseudonocardiales</taxon>
        <taxon>Pseudonocardiaceae</taxon>
        <taxon>Pseudonocardia</taxon>
    </lineage>
</organism>
<keyword evidence="3" id="KW-1185">Reference proteome</keyword>
<dbReference type="InterPro" id="IPR021517">
    <property type="entry name" value="DUF3180"/>
</dbReference>
<keyword evidence="1" id="KW-0812">Transmembrane</keyword>
<evidence type="ECO:0000313" key="3">
    <source>
        <dbReference type="Proteomes" id="UP001597182"/>
    </source>
</evidence>
<dbReference type="Proteomes" id="UP001597182">
    <property type="component" value="Unassembled WGS sequence"/>
</dbReference>
<sequence>MTPTRPRDLVIAGLVAAVVAHLLVRFTYSALPTFPLTAGITLAVLGIVEVVAGNLLRARIEHRPGTRPVEALAAARAVIVAKASSLGGAVVAGLWAGLLVYVLPMVGDVVAAGSDARAAGVGLVSALVLVAGGLWLERCCRTPDDPRDEEAGRGPGAGR</sequence>
<dbReference type="EMBL" id="JBHTMB010000141">
    <property type="protein sequence ID" value="MFD1234870.1"/>
    <property type="molecule type" value="Genomic_DNA"/>
</dbReference>
<accession>A0ABW3VJN9</accession>
<keyword evidence="1" id="KW-1133">Transmembrane helix</keyword>
<dbReference type="Pfam" id="PF11377">
    <property type="entry name" value="DUF3180"/>
    <property type="match status" value="1"/>
</dbReference>
<feature type="transmembrane region" description="Helical" evidence="1">
    <location>
        <begin position="34"/>
        <end position="56"/>
    </location>
</feature>
<name>A0ABW3VJN9_9PSEU</name>
<feature type="transmembrane region" description="Helical" evidence="1">
    <location>
        <begin position="116"/>
        <end position="136"/>
    </location>
</feature>
<dbReference type="RefSeq" id="WP_013678114.1">
    <property type="nucleotide sequence ID" value="NZ_BAABKS010000029.1"/>
</dbReference>
<gene>
    <name evidence="2" type="ORF">ACFQ34_16375</name>
</gene>
<feature type="transmembrane region" description="Helical" evidence="1">
    <location>
        <begin position="77"/>
        <end position="104"/>
    </location>
</feature>
<keyword evidence="1" id="KW-0472">Membrane</keyword>
<comment type="caution">
    <text evidence="2">The sequence shown here is derived from an EMBL/GenBank/DDBJ whole genome shotgun (WGS) entry which is preliminary data.</text>
</comment>
<protein>
    <submittedName>
        <fullName evidence="2">DUF3180 domain-containing protein</fullName>
    </submittedName>
</protein>
<evidence type="ECO:0000256" key="1">
    <source>
        <dbReference type="SAM" id="Phobius"/>
    </source>
</evidence>
<proteinExistence type="predicted"/>
<reference evidence="3" key="1">
    <citation type="journal article" date="2019" name="Int. J. Syst. Evol. Microbiol.">
        <title>The Global Catalogue of Microorganisms (GCM) 10K type strain sequencing project: providing services to taxonomists for standard genome sequencing and annotation.</title>
        <authorList>
            <consortium name="The Broad Institute Genomics Platform"/>
            <consortium name="The Broad Institute Genome Sequencing Center for Infectious Disease"/>
            <person name="Wu L."/>
            <person name="Ma J."/>
        </authorList>
    </citation>
    <scope>NUCLEOTIDE SEQUENCE [LARGE SCALE GENOMIC DNA]</scope>
    <source>
        <strain evidence="3">CCUG 49018</strain>
    </source>
</reference>